<dbReference type="PRINTS" id="PR00413">
    <property type="entry name" value="HADHALOGNASE"/>
</dbReference>
<dbReference type="OrthoDB" id="9797743at2"/>
<comment type="caution">
    <text evidence="1">The sequence shown here is derived from an EMBL/GenBank/DDBJ whole genome shotgun (WGS) entry which is preliminary data.</text>
</comment>
<name>R9LHW1_9BACL</name>
<evidence type="ECO:0000313" key="2">
    <source>
        <dbReference type="Proteomes" id="UP000019598"/>
    </source>
</evidence>
<dbReference type="EMBL" id="ASSZ01000010">
    <property type="protein sequence ID" value="EOS58300.1"/>
    <property type="molecule type" value="Genomic_DNA"/>
</dbReference>
<dbReference type="SFLD" id="SFLDG01129">
    <property type="entry name" value="C1.5:_HAD__Beta-PGM__Phosphata"/>
    <property type="match status" value="1"/>
</dbReference>
<dbReference type="PATRIC" id="fig|1235795.3.peg.573"/>
<sequence length="260" mass="28064">MATIEVRGQQAACKAILFDKDGTLLNFMGLWGSWAAVLTDLMERKLAELGSQGGFNKSTLLGLQTDERNRVIGYDKTGPVAMGTEEEIIALLASTLYAAGLPWNEAITAVRELNSAAMAELKRRREAVPLPGLRDFVQSCREAGVKLAVVTSDSTSEALEHLKWLGIRDAFTSVVGRDRVARGKPGPDMALLACRELGLSPGEAVVIGDSNADMQMGKRAGVVMNIGVAEEYGEKAQDAVVYLRDADVIISNYRELTIHP</sequence>
<dbReference type="InterPro" id="IPR036412">
    <property type="entry name" value="HAD-like_sf"/>
</dbReference>
<dbReference type="Pfam" id="PF00702">
    <property type="entry name" value="Hydrolase"/>
    <property type="match status" value="1"/>
</dbReference>
<dbReference type="HOGENOM" id="CLU_045011_16_1_9"/>
<proteinExistence type="predicted"/>
<dbReference type="Gene3D" id="1.10.150.240">
    <property type="entry name" value="Putative phosphatase, domain 2"/>
    <property type="match status" value="1"/>
</dbReference>
<evidence type="ECO:0000313" key="1">
    <source>
        <dbReference type="EMBL" id="EOS58300.1"/>
    </source>
</evidence>
<dbReference type="SFLD" id="SFLDS00003">
    <property type="entry name" value="Haloacid_Dehalogenase"/>
    <property type="match status" value="1"/>
</dbReference>
<protein>
    <submittedName>
        <fullName evidence="1">HAD hydrolase, family IA</fullName>
    </submittedName>
</protein>
<keyword evidence="1" id="KW-0378">Hydrolase</keyword>
<dbReference type="GeneID" id="43343688"/>
<dbReference type="Gene3D" id="3.40.50.1000">
    <property type="entry name" value="HAD superfamily/HAD-like"/>
    <property type="match status" value="1"/>
</dbReference>
<dbReference type="Proteomes" id="UP000019598">
    <property type="component" value="Unassembled WGS sequence"/>
</dbReference>
<dbReference type="PANTHER" id="PTHR43434:SF22">
    <property type="entry name" value="PHOSPHOGLYCOLATE PHOSPHATASE"/>
    <property type="match status" value="1"/>
</dbReference>
<reference evidence="1 2" key="1">
    <citation type="submission" date="2013-04" db="EMBL/GenBank/DDBJ databases">
        <title>The Genome Sequence of Paenibacillus barengoltzii G22.</title>
        <authorList>
            <consortium name="The Broad Institute Genomics Platform"/>
            <consortium name="The Broad Institute Genome Sequencing Center for Infectious Disease"/>
            <person name="Earl A."/>
            <person name="Xavier R."/>
            <person name="Elson C."/>
            <person name="Duck W."/>
            <person name="Walker B."/>
            <person name="Young S."/>
            <person name="Zeng Q."/>
            <person name="Gargeya S."/>
            <person name="Fitzgerald M."/>
            <person name="Haas B."/>
            <person name="Abouelleil A."/>
            <person name="Allen A.W."/>
            <person name="Alvarado L."/>
            <person name="Arachchi H.M."/>
            <person name="Berlin A.M."/>
            <person name="Chapman S.B."/>
            <person name="Gainer-Dewar J."/>
            <person name="Goldberg J."/>
            <person name="Griggs A."/>
            <person name="Gujja S."/>
            <person name="Hansen M."/>
            <person name="Howarth C."/>
            <person name="Imamovic A."/>
            <person name="Ireland A."/>
            <person name="Larimer J."/>
            <person name="McCowan C."/>
            <person name="Murphy C."/>
            <person name="Pearson M."/>
            <person name="Poon T.W."/>
            <person name="Priest M."/>
            <person name="Roberts A."/>
            <person name="Saif S."/>
            <person name="Shea T."/>
            <person name="Sisk P."/>
            <person name="Sykes S."/>
            <person name="Wortman J."/>
            <person name="Nusbaum C."/>
            <person name="Birren B."/>
        </authorList>
    </citation>
    <scope>NUCLEOTIDE SEQUENCE [LARGE SCALE GENOMIC DNA]</scope>
    <source>
        <strain evidence="1 2">G22</strain>
    </source>
</reference>
<dbReference type="NCBIfam" id="TIGR01509">
    <property type="entry name" value="HAD-SF-IA-v3"/>
    <property type="match status" value="1"/>
</dbReference>
<gene>
    <name evidence="1" type="ORF">C812_00619</name>
</gene>
<organism evidence="1 2">
    <name type="scientific">Paenibacillus barengoltzii G22</name>
    <dbReference type="NCBI Taxonomy" id="1235795"/>
    <lineage>
        <taxon>Bacteria</taxon>
        <taxon>Bacillati</taxon>
        <taxon>Bacillota</taxon>
        <taxon>Bacilli</taxon>
        <taxon>Bacillales</taxon>
        <taxon>Paenibacillaceae</taxon>
        <taxon>Paenibacillus</taxon>
    </lineage>
</organism>
<dbReference type="NCBIfam" id="TIGR01549">
    <property type="entry name" value="HAD-SF-IA-v1"/>
    <property type="match status" value="1"/>
</dbReference>
<dbReference type="InterPro" id="IPR023214">
    <property type="entry name" value="HAD_sf"/>
</dbReference>
<dbReference type="RefSeq" id="WP_016311203.1">
    <property type="nucleotide sequence ID" value="NZ_KE159652.1"/>
</dbReference>
<dbReference type="PANTHER" id="PTHR43434">
    <property type="entry name" value="PHOSPHOGLYCOLATE PHOSPHATASE"/>
    <property type="match status" value="1"/>
</dbReference>
<dbReference type="GO" id="GO:0006281">
    <property type="term" value="P:DNA repair"/>
    <property type="evidence" value="ECO:0007669"/>
    <property type="project" value="TreeGrafter"/>
</dbReference>
<dbReference type="AlphaFoldDB" id="R9LHW1"/>
<dbReference type="InterPro" id="IPR006439">
    <property type="entry name" value="HAD-SF_hydro_IA"/>
</dbReference>
<dbReference type="CDD" id="cd07505">
    <property type="entry name" value="HAD_BPGM-like"/>
    <property type="match status" value="1"/>
</dbReference>
<accession>R9LHW1</accession>
<dbReference type="STRING" id="1235795.C812_00619"/>
<dbReference type="GO" id="GO:0008967">
    <property type="term" value="F:phosphoglycolate phosphatase activity"/>
    <property type="evidence" value="ECO:0007669"/>
    <property type="project" value="TreeGrafter"/>
</dbReference>
<dbReference type="InterPro" id="IPR050155">
    <property type="entry name" value="HAD-like_hydrolase_sf"/>
</dbReference>
<dbReference type="InterPro" id="IPR023198">
    <property type="entry name" value="PGP-like_dom2"/>
</dbReference>
<dbReference type="SUPFAM" id="SSF56784">
    <property type="entry name" value="HAD-like"/>
    <property type="match status" value="1"/>
</dbReference>